<gene>
    <name evidence="3" type="ORF">DS421_19g664110</name>
</gene>
<dbReference type="EMBL" id="CP031001">
    <property type="protein sequence ID" value="QHN78754.1"/>
    <property type="molecule type" value="Genomic_DNA"/>
</dbReference>
<evidence type="ECO:0000313" key="4">
    <source>
        <dbReference type="Proteomes" id="UP000464620"/>
    </source>
</evidence>
<reference evidence="3 4" key="1">
    <citation type="submission" date="2020-01" db="EMBL/GenBank/DDBJ databases">
        <title>Genome sequence of Arachis hypogaea, cultivar Shitouqi.</title>
        <authorList>
            <person name="Zhuang W."/>
            <person name="Chen H."/>
            <person name="Varshney R."/>
            <person name="Wang D."/>
            <person name="Ming R."/>
        </authorList>
    </citation>
    <scope>NUCLEOTIDE SEQUENCE [LARGE SCALE GENOMIC DNA]</scope>
    <source>
        <tissue evidence="3">Young leaf</tissue>
    </source>
</reference>
<proteinExistence type="predicted"/>
<evidence type="ECO:0000259" key="2">
    <source>
        <dbReference type="Pfam" id="PF10536"/>
    </source>
</evidence>
<feature type="region of interest" description="Disordered" evidence="1">
    <location>
        <begin position="429"/>
        <end position="471"/>
    </location>
</feature>
<feature type="region of interest" description="Disordered" evidence="1">
    <location>
        <begin position="624"/>
        <end position="669"/>
    </location>
</feature>
<protein>
    <recommendedName>
        <fullName evidence="2">Aminotransferase-like plant mobile domain-containing protein</fullName>
    </recommendedName>
</protein>
<dbReference type="PANTHER" id="PTHR46033">
    <property type="entry name" value="PROTEIN MAIN-LIKE 2"/>
    <property type="match status" value="1"/>
</dbReference>
<feature type="domain" description="Aminotransferase-like plant mobile" evidence="2">
    <location>
        <begin position="50"/>
        <end position="416"/>
    </location>
</feature>
<organism evidence="3 4">
    <name type="scientific">Arachis hypogaea</name>
    <name type="common">Peanut</name>
    <dbReference type="NCBI Taxonomy" id="3818"/>
    <lineage>
        <taxon>Eukaryota</taxon>
        <taxon>Viridiplantae</taxon>
        <taxon>Streptophyta</taxon>
        <taxon>Embryophyta</taxon>
        <taxon>Tracheophyta</taxon>
        <taxon>Spermatophyta</taxon>
        <taxon>Magnoliopsida</taxon>
        <taxon>eudicotyledons</taxon>
        <taxon>Gunneridae</taxon>
        <taxon>Pentapetalae</taxon>
        <taxon>rosids</taxon>
        <taxon>fabids</taxon>
        <taxon>Fabales</taxon>
        <taxon>Fabaceae</taxon>
        <taxon>Papilionoideae</taxon>
        <taxon>50 kb inversion clade</taxon>
        <taxon>dalbergioids sensu lato</taxon>
        <taxon>Dalbergieae</taxon>
        <taxon>Pterocarpus clade</taxon>
        <taxon>Arachis</taxon>
    </lineage>
</organism>
<dbReference type="PANTHER" id="PTHR46033:SF8">
    <property type="entry name" value="PROTEIN MAINTENANCE OF MERISTEMS-LIKE"/>
    <property type="match status" value="1"/>
</dbReference>
<name>A0A6B9VDI7_ARAHY</name>
<dbReference type="GO" id="GO:0010073">
    <property type="term" value="P:meristem maintenance"/>
    <property type="evidence" value="ECO:0007669"/>
    <property type="project" value="InterPro"/>
</dbReference>
<sequence>MAGRNLYRLNGVAHIAGSIGDEPNRCIYSVRRQQNMPMHERIIPYLERAGLYHLARLNSQWFWLDEPLVSAFVERWRPETHTFHMPFGECTVTLQDVAFQLGLPVDGEAVSGCLGEFETYMEGGRPAWEWFEDLFGERPPPNKVKQMTVHFTWFHERFRVLPPDASEETVRIYARAYIMMLLSTQLFGDKSANRVHIRWLPFVANLDGMGRYSWGSAALAWLYRCMCRVANRNVTNLAGPLQLLQSWIFWRFPSLRPAGFEVFSFPLASRWSAYLPPNDGKEQRVIRYRLALDRLTARDIVWEPYSALDVLAVVHPEILTEEHSRMWRAVTALIYFAVIEWHQVDRVVPQLGGVQHTPEDALNVDWLHAKDGRGGDRWFPHYYQKWHEHWENRLDAVISIERVADPGPSADYLDWWYREAQRFLSPGAAFADPRGTQIPPEAYQRGSSQVPRRSQLPDMPDNRRVERRRRVGTRDTGREWRWLHDAMQEDDAGGDARAEVDHRVRRANARRGRTPDDTQHAGGVSGTAATEAGGDTFTSRAYSQMPEFTPTMTMDLDDQLFGGQSYQQQMPDVQMETGAYQPHMTEMHSQPHDYQGQYGVDLNVPAGSPLDTWFSMGGTPQSAYGLDPPRDDVGQEAARPTRVRRPARCGTGSHLLGDFHDVARDDRDG</sequence>
<feature type="compositionally biased region" description="Basic and acidic residues" evidence="1">
    <location>
        <begin position="657"/>
        <end position="669"/>
    </location>
</feature>
<dbReference type="InterPro" id="IPR044824">
    <property type="entry name" value="MAIN-like"/>
</dbReference>
<dbReference type="InterPro" id="IPR019557">
    <property type="entry name" value="AminoTfrase-like_pln_mobile"/>
</dbReference>
<dbReference type="Pfam" id="PF10536">
    <property type="entry name" value="PMD"/>
    <property type="match status" value="1"/>
</dbReference>
<feature type="region of interest" description="Disordered" evidence="1">
    <location>
        <begin position="509"/>
        <end position="536"/>
    </location>
</feature>
<accession>A0A6B9VDI7</accession>
<evidence type="ECO:0000256" key="1">
    <source>
        <dbReference type="SAM" id="MobiDB-lite"/>
    </source>
</evidence>
<dbReference type="Proteomes" id="UP000464620">
    <property type="component" value="Chromosome B09"/>
</dbReference>
<evidence type="ECO:0000313" key="3">
    <source>
        <dbReference type="EMBL" id="QHN78754.1"/>
    </source>
</evidence>
<dbReference type="AlphaFoldDB" id="A0A6B9VDI7"/>